<evidence type="ECO:0000313" key="7">
    <source>
        <dbReference type="Proteomes" id="UP001327560"/>
    </source>
</evidence>
<evidence type="ECO:0000256" key="2">
    <source>
        <dbReference type="ARBA" id="ARBA00022679"/>
    </source>
</evidence>
<protein>
    <recommendedName>
        <fullName evidence="5">O-methyltransferase C-terminal domain-containing protein</fullName>
    </recommendedName>
</protein>
<feature type="region of interest" description="Disordered" evidence="4">
    <location>
        <begin position="42"/>
        <end position="64"/>
    </location>
</feature>
<keyword evidence="3" id="KW-0949">S-adenosyl-L-methionine</keyword>
<dbReference type="InterPro" id="IPR029063">
    <property type="entry name" value="SAM-dependent_MTases_sf"/>
</dbReference>
<evidence type="ECO:0000313" key="6">
    <source>
        <dbReference type="EMBL" id="WOL18265.1"/>
    </source>
</evidence>
<dbReference type="SUPFAM" id="SSF53335">
    <property type="entry name" value="S-adenosyl-L-methionine-dependent methyltransferases"/>
    <property type="match status" value="1"/>
</dbReference>
<dbReference type="PANTHER" id="PTHR11746">
    <property type="entry name" value="O-METHYLTRANSFERASE"/>
    <property type="match status" value="1"/>
</dbReference>
<keyword evidence="1" id="KW-0489">Methyltransferase</keyword>
<evidence type="ECO:0000256" key="4">
    <source>
        <dbReference type="SAM" id="MobiDB-lite"/>
    </source>
</evidence>
<name>A0AAQ3L0T9_9LILI</name>
<dbReference type="GO" id="GO:0032259">
    <property type="term" value="P:methylation"/>
    <property type="evidence" value="ECO:0007669"/>
    <property type="project" value="UniProtKB-KW"/>
</dbReference>
<keyword evidence="2" id="KW-0808">Transferase</keyword>
<dbReference type="Proteomes" id="UP001327560">
    <property type="component" value="Chromosome 8"/>
</dbReference>
<dbReference type="PROSITE" id="PS51683">
    <property type="entry name" value="SAM_OMT_II"/>
    <property type="match status" value="1"/>
</dbReference>
<gene>
    <name evidence="6" type="ORF">Cni_G27058</name>
</gene>
<evidence type="ECO:0000259" key="5">
    <source>
        <dbReference type="Pfam" id="PF00891"/>
    </source>
</evidence>
<dbReference type="Gene3D" id="3.40.50.150">
    <property type="entry name" value="Vaccinia Virus protein VP39"/>
    <property type="match status" value="1"/>
</dbReference>
<sequence length="183" mass="20474">MVRSVFLLLSRCCRCSNGARHELIAADTGGGREVMLARPAAVLRRRPPHDSQNRDRARPPRDLGVEHISGDMFESIPSGEAIVMKWILHDWTDEHCTKILKNCWKALPEKGKVIVVECVVPVVPETTPKAQAIFQMDICMSTYNIGGKERTEEEFKALASEAGFAGFSALHVFAGYWVMEFTK</sequence>
<dbReference type="Pfam" id="PF00891">
    <property type="entry name" value="Methyltransf_2"/>
    <property type="match status" value="1"/>
</dbReference>
<feature type="domain" description="O-methyltransferase C-terminal" evidence="5">
    <location>
        <begin position="58"/>
        <end position="165"/>
    </location>
</feature>
<evidence type="ECO:0000256" key="3">
    <source>
        <dbReference type="ARBA" id="ARBA00022691"/>
    </source>
</evidence>
<reference evidence="6 7" key="1">
    <citation type="submission" date="2023-10" db="EMBL/GenBank/DDBJ databases">
        <title>Chromosome-scale genome assembly provides insights into flower coloration mechanisms of Canna indica.</title>
        <authorList>
            <person name="Li C."/>
        </authorList>
    </citation>
    <scope>NUCLEOTIDE SEQUENCE [LARGE SCALE GENOMIC DNA]</scope>
    <source>
        <tissue evidence="6">Flower</tissue>
    </source>
</reference>
<organism evidence="6 7">
    <name type="scientific">Canna indica</name>
    <name type="common">Indian-shot</name>
    <dbReference type="NCBI Taxonomy" id="4628"/>
    <lineage>
        <taxon>Eukaryota</taxon>
        <taxon>Viridiplantae</taxon>
        <taxon>Streptophyta</taxon>
        <taxon>Embryophyta</taxon>
        <taxon>Tracheophyta</taxon>
        <taxon>Spermatophyta</taxon>
        <taxon>Magnoliopsida</taxon>
        <taxon>Liliopsida</taxon>
        <taxon>Zingiberales</taxon>
        <taxon>Cannaceae</taxon>
        <taxon>Canna</taxon>
    </lineage>
</organism>
<dbReference type="InterPro" id="IPR001077">
    <property type="entry name" value="COMT_C"/>
</dbReference>
<dbReference type="GO" id="GO:0008171">
    <property type="term" value="F:O-methyltransferase activity"/>
    <property type="evidence" value="ECO:0007669"/>
    <property type="project" value="InterPro"/>
</dbReference>
<proteinExistence type="predicted"/>
<dbReference type="InterPro" id="IPR016461">
    <property type="entry name" value="COMT-like"/>
</dbReference>
<evidence type="ECO:0000256" key="1">
    <source>
        <dbReference type="ARBA" id="ARBA00022603"/>
    </source>
</evidence>
<accession>A0AAQ3L0T9</accession>
<feature type="compositionally biased region" description="Basic and acidic residues" evidence="4">
    <location>
        <begin position="48"/>
        <end position="64"/>
    </location>
</feature>
<dbReference type="EMBL" id="CP136897">
    <property type="protein sequence ID" value="WOL18265.1"/>
    <property type="molecule type" value="Genomic_DNA"/>
</dbReference>
<keyword evidence="7" id="KW-1185">Reference proteome</keyword>
<dbReference type="AlphaFoldDB" id="A0AAQ3L0T9"/>